<dbReference type="InterPro" id="IPR025237">
    <property type="entry name" value="DUF4183"/>
</dbReference>
<accession>A0A4S4BI53</accession>
<evidence type="ECO:0000259" key="1">
    <source>
        <dbReference type="Pfam" id="PF13799"/>
    </source>
</evidence>
<dbReference type="RefSeq" id="WP_136359241.1">
    <property type="nucleotide sequence ID" value="NZ_CP046266.1"/>
</dbReference>
<keyword evidence="3" id="KW-1185">Reference proteome</keyword>
<gene>
    <name evidence="2" type="ORF">E6W99_25840</name>
</gene>
<name>A0A4S4BI53_9BACI</name>
<protein>
    <submittedName>
        <fullName evidence="2">DUF4183 domain-containing protein</fullName>
    </submittedName>
</protein>
<dbReference type="Pfam" id="PF13799">
    <property type="entry name" value="DUF4183"/>
    <property type="match status" value="1"/>
</dbReference>
<reference evidence="2 3" key="1">
    <citation type="submission" date="2019-04" db="EMBL/GenBank/DDBJ databases">
        <title>Bacillus sediminilitoris sp. nov., isolated from a tidal flat sediment on the East China Sea.</title>
        <authorList>
            <person name="Wei Y."/>
            <person name="Mao H."/>
            <person name="Fang J."/>
        </authorList>
    </citation>
    <scope>NUCLEOTIDE SEQUENCE [LARGE SCALE GENOMIC DNA]</scope>
    <source>
        <strain evidence="2 3">DSL-17</strain>
    </source>
</reference>
<dbReference type="EMBL" id="SSNT01000043">
    <property type="protein sequence ID" value="THF74036.1"/>
    <property type="molecule type" value="Genomic_DNA"/>
</dbReference>
<dbReference type="Proteomes" id="UP000310334">
    <property type="component" value="Unassembled WGS sequence"/>
</dbReference>
<organism evidence="2 3">
    <name type="scientific">Metabacillus sediminilitoris</name>
    <dbReference type="NCBI Taxonomy" id="2567941"/>
    <lineage>
        <taxon>Bacteria</taxon>
        <taxon>Bacillati</taxon>
        <taxon>Bacillota</taxon>
        <taxon>Bacilli</taxon>
        <taxon>Bacillales</taxon>
        <taxon>Bacillaceae</taxon>
        <taxon>Metabacillus</taxon>
    </lineage>
</organism>
<comment type="caution">
    <text evidence="2">The sequence shown here is derived from an EMBL/GenBank/DDBJ whole genome shotgun (WGS) entry which is preliminary data.</text>
</comment>
<sequence>MPIVKPFMAGRRFTTTASTGTAAAADLTFANTDFTDDAGVTTSTFPASPAVVNLYINGVLQTSDNVTGLSTTAVTIVGGASLATDSPTMPIILEFIIN</sequence>
<proteinExistence type="predicted"/>
<dbReference type="AlphaFoldDB" id="A0A4S4BI53"/>
<dbReference type="OrthoDB" id="2623159at2"/>
<feature type="domain" description="DUF4183" evidence="1">
    <location>
        <begin position="27"/>
        <end position="95"/>
    </location>
</feature>
<evidence type="ECO:0000313" key="3">
    <source>
        <dbReference type="Proteomes" id="UP000310334"/>
    </source>
</evidence>
<evidence type="ECO:0000313" key="2">
    <source>
        <dbReference type="EMBL" id="THF74036.1"/>
    </source>
</evidence>